<dbReference type="AlphaFoldDB" id="A0A4R6SLI0"/>
<name>A0A4R6SLI0_LABRH</name>
<dbReference type="SUPFAM" id="SSF47413">
    <property type="entry name" value="lambda repressor-like DNA-binding domains"/>
    <property type="match status" value="1"/>
</dbReference>
<dbReference type="InterPro" id="IPR010982">
    <property type="entry name" value="Lambda_DNA-bd_dom_sf"/>
</dbReference>
<dbReference type="SMART" id="SM00530">
    <property type="entry name" value="HTH_XRE"/>
    <property type="match status" value="1"/>
</dbReference>
<dbReference type="Gene3D" id="1.10.260.40">
    <property type="entry name" value="lambda repressor-like DNA-binding domains"/>
    <property type="match status" value="1"/>
</dbReference>
<proteinExistence type="predicted"/>
<organism evidence="2 3">
    <name type="scientific">Labedaea rhizosphaerae</name>
    <dbReference type="NCBI Taxonomy" id="598644"/>
    <lineage>
        <taxon>Bacteria</taxon>
        <taxon>Bacillati</taxon>
        <taxon>Actinomycetota</taxon>
        <taxon>Actinomycetes</taxon>
        <taxon>Pseudonocardiales</taxon>
        <taxon>Pseudonocardiaceae</taxon>
        <taxon>Labedaea</taxon>
    </lineage>
</organism>
<dbReference type="Proteomes" id="UP000295444">
    <property type="component" value="Unassembled WGS sequence"/>
</dbReference>
<evidence type="ECO:0000313" key="2">
    <source>
        <dbReference type="EMBL" id="TDQ04807.1"/>
    </source>
</evidence>
<gene>
    <name evidence="2" type="ORF">EV186_101765</name>
</gene>
<sequence length="84" mass="9164">MPRPNGKQIRKLRRERGLTTAELAARVGFTNEGSMRNIENRNDPIALIKLHRIARELGVVVDEIMAAGPVPSAPKTNHSAGLPS</sequence>
<feature type="domain" description="HTH cro/C1-type" evidence="1">
    <location>
        <begin position="9"/>
        <end position="64"/>
    </location>
</feature>
<accession>A0A4R6SLI0</accession>
<protein>
    <submittedName>
        <fullName evidence="2">Helix-turn-helix protein</fullName>
    </submittedName>
</protein>
<dbReference type="PROSITE" id="PS50943">
    <property type="entry name" value="HTH_CROC1"/>
    <property type="match status" value="1"/>
</dbReference>
<evidence type="ECO:0000313" key="3">
    <source>
        <dbReference type="Proteomes" id="UP000295444"/>
    </source>
</evidence>
<reference evidence="2 3" key="1">
    <citation type="submission" date="2019-03" db="EMBL/GenBank/DDBJ databases">
        <title>Genomic Encyclopedia of Type Strains, Phase IV (KMG-IV): sequencing the most valuable type-strain genomes for metagenomic binning, comparative biology and taxonomic classification.</title>
        <authorList>
            <person name="Goeker M."/>
        </authorList>
    </citation>
    <scope>NUCLEOTIDE SEQUENCE [LARGE SCALE GENOMIC DNA]</scope>
    <source>
        <strain evidence="2 3">DSM 45361</strain>
    </source>
</reference>
<dbReference type="InterPro" id="IPR001387">
    <property type="entry name" value="Cro/C1-type_HTH"/>
</dbReference>
<dbReference type="OrthoDB" id="9805356at2"/>
<dbReference type="EMBL" id="SNXZ01000001">
    <property type="protein sequence ID" value="TDQ04807.1"/>
    <property type="molecule type" value="Genomic_DNA"/>
</dbReference>
<dbReference type="Pfam" id="PF13443">
    <property type="entry name" value="HTH_26"/>
    <property type="match status" value="1"/>
</dbReference>
<dbReference type="GO" id="GO:0003677">
    <property type="term" value="F:DNA binding"/>
    <property type="evidence" value="ECO:0007669"/>
    <property type="project" value="InterPro"/>
</dbReference>
<comment type="caution">
    <text evidence="2">The sequence shown here is derived from an EMBL/GenBank/DDBJ whole genome shotgun (WGS) entry which is preliminary data.</text>
</comment>
<dbReference type="CDD" id="cd00093">
    <property type="entry name" value="HTH_XRE"/>
    <property type="match status" value="1"/>
</dbReference>
<evidence type="ECO:0000259" key="1">
    <source>
        <dbReference type="PROSITE" id="PS50943"/>
    </source>
</evidence>
<keyword evidence="3" id="KW-1185">Reference proteome</keyword>